<evidence type="ECO:0000259" key="3">
    <source>
        <dbReference type="Pfam" id="PF03221"/>
    </source>
</evidence>
<sequence>MPLLVSKPEWEKLSFYQNSRSLSRPPLVDEINCKDNEFRCKCPNLKVKTGTRSSNRNIQKKTREKDPDVEEALDKWFSILSGKGVNINGPILKAKSEELDKKRRRNDFKATDNGSLCHTYISLFGYNKAMERITVLCCTNMSGTDKRKLLIIGKSARPRCFKGPRMEGLPVEYHANKKAWMTSEIFRNWLTNTKILLIVDNCAAHPHLDNLQHIQLEFLPPNTTSLVQLMYMGVIKNFNFVSWKIG</sequence>
<keyword evidence="1" id="KW-0238">DNA-binding</keyword>
<dbReference type="AlphaFoldDB" id="A0A0C2ME64"/>
<dbReference type="Proteomes" id="UP000031668">
    <property type="component" value="Unassembled WGS sequence"/>
</dbReference>
<comment type="caution">
    <text evidence="4">The sequence shown here is derived from an EMBL/GenBank/DDBJ whole genome shotgun (WGS) entry which is preliminary data.</text>
</comment>
<dbReference type="GO" id="GO:0005634">
    <property type="term" value="C:nucleus"/>
    <property type="evidence" value="ECO:0007669"/>
    <property type="project" value="TreeGrafter"/>
</dbReference>
<dbReference type="OrthoDB" id="125347at2759"/>
<reference evidence="4 5" key="1">
    <citation type="journal article" date="2014" name="Genome Biol. Evol.">
        <title>The genome of the myxosporean Thelohanellus kitauei shows adaptations to nutrient acquisition within its fish host.</title>
        <authorList>
            <person name="Yang Y."/>
            <person name="Xiong J."/>
            <person name="Zhou Z."/>
            <person name="Huo F."/>
            <person name="Miao W."/>
            <person name="Ran C."/>
            <person name="Liu Y."/>
            <person name="Zhang J."/>
            <person name="Feng J."/>
            <person name="Wang M."/>
            <person name="Wang M."/>
            <person name="Wang L."/>
            <person name="Yao B."/>
        </authorList>
    </citation>
    <scope>NUCLEOTIDE SEQUENCE [LARGE SCALE GENOMIC DNA]</scope>
    <source>
        <strain evidence="4">Wuqing</strain>
    </source>
</reference>
<dbReference type="InterPro" id="IPR004875">
    <property type="entry name" value="DDE_SF_endonuclease_dom"/>
</dbReference>
<evidence type="ECO:0000256" key="1">
    <source>
        <dbReference type="ARBA" id="ARBA00023125"/>
    </source>
</evidence>
<gene>
    <name evidence="4" type="ORF">RF11_04829</name>
</gene>
<organism evidence="4 5">
    <name type="scientific">Thelohanellus kitauei</name>
    <name type="common">Myxosporean</name>
    <dbReference type="NCBI Taxonomy" id="669202"/>
    <lineage>
        <taxon>Eukaryota</taxon>
        <taxon>Metazoa</taxon>
        <taxon>Cnidaria</taxon>
        <taxon>Myxozoa</taxon>
        <taxon>Myxosporea</taxon>
        <taxon>Bivalvulida</taxon>
        <taxon>Platysporina</taxon>
        <taxon>Myxobolidae</taxon>
        <taxon>Thelohanellus</taxon>
    </lineage>
</organism>
<protein>
    <submittedName>
        <fullName evidence="4">Uncharacterized protein</fullName>
    </submittedName>
</protein>
<keyword evidence="5" id="KW-1185">Reference proteome</keyword>
<dbReference type="GO" id="GO:0003677">
    <property type="term" value="F:DNA binding"/>
    <property type="evidence" value="ECO:0007669"/>
    <property type="project" value="UniProtKB-KW"/>
</dbReference>
<feature type="domain" description="HTH CENPB-type" evidence="3">
    <location>
        <begin position="67"/>
        <end position="111"/>
    </location>
</feature>
<dbReference type="EMBL" id="JWZT01004906">
    <property type="protein sequence ID" value="KII62654.1"/>
    <property type="molecule type" value="Genomic_DNA"/>
</dbReference>
<feature type="domain" description="DDE-1" evidence="2">
    <location>
        <begin position="131"/>
        <end position="239"/>
    </location>
</feature>
<dbReference type="InterPro" id="IPR006600">
    <property type="entry name" value="HTH_CenpB_DNA-bd_dom"/>
</dbReference>
<evidence type="ECO:0000313" key="4">
    <source>
        <dbReference type="EMBL" id="KII62654.1"/>
    </source>
</evidence>
<evidence type="ECO:0000313" key="5">
    <source>
        <dbReference type="Proteomes" id="UP000031668"/>
    </source>
</evidence>
<dbReference type="PANTHER" id="PTHR19303:SF73">
    <property type="entry name" value="PROTEIN PDC2"/>
    <property type="match status" value="1"/>
</dbReference>
<name>A0A0C2ME64_THEKT</name>
<dbReference type="Pfam" id="PF03184">
    <property type="entry name" value="DDE_1"/>
    <property type="match status" value="1"/>
</dbReference>
<proteinExistence type="predicted"/>
<dbReference type="Gene3D" id="1.10.10.60">
    <property type="entry name" value="Homeodomain-like"/>
    <property type="match status" value="1"/>
</dbReference>
<evidence type="ECO:0000259" key="2">
    <source>
        <dbReference type="Pfam" id="PF03184"/>
    </source>
</evidence>
<dbReference type="PANTHER" id="PTHR19303">
    <property type="entry name" value="TRANSPOSON"/>
    <property type="match status" value="1"/>
</dbReference>
<accession>A0A0C2ME64</accession>
<dbReference type="InterPro" id="IPR050863">
    <property type="entry name" value="CenT-Element_Derived"/>
</dbReference>
<dbReference type="Pfam" id="PF03221">
    <property type="entry name" value="HTH_Tnp_Tc5"/>
    <property type="match status" value="1"/>
</dbReference>